<organism evidence="2 3">
    <name type="scientific">Bugula neritina</name>
    <name type="common">Brown bryozoan</name>
    <name type="synonym">Sertularia neritina</name>
    <dbReference type="NCBI Taxonomy" id="10212"/>
    <lineage>
        <taxon>Eukaryota</taxon>
        <taxon>Metazoa</taxon>
        <taxon>Spiralia</taxon>
        <taxon>Lophotrochozoa</taxon>
        <taxon>Bryozoa</taxon>
        <taxon>Gymnolaemata</taxon>
        <taxon>Cheilostomatida</taxon>
        <taxon>Flustrina</taxon>
        <taxon>Buguloidea</taxon>
        <taxon>Bugulidae</taxon>
        <taxon>Bugula</taxon>
    </lineage>
</organism>
<dbReference type="Proteomes" id="UP000593567">
    <property type="component" value="Unassembled WGS sequence"/>
</dbReference>
<dbReference type="EMBL" id="VXIV02003450">
    <property type="protein sequence ID" value="KAF6016919.1"/>
    <property type="molecule type" value="Genomic_DNA"/>
</dbReference>
<dbReference type="InterPro" id="IPR006575">
    <property type="entry name" value="RWD_dom"/>
</dbReference>
<gene>
    <name evidence="2" type="ORF">EB796_024759</name>
</gene>
<comment type="caution">
    <text evidence="2">The sequence shown here is derived from an EMBL/GenBank/DDBJ whole genome shotgun (WGS) entry which is preliminary data.</text>
</comment>
<evidence type="ECO:0000313" key="3">
    <source>
        <dbReference type="Proteomes" id="UP000593567"/>
    </source>
</evidence>
<accession>A0A7J7ISL4</accession>
<evidence type="ECO:0000259" key="1">
    <source>
        <dbReference type="Pfam" id="PF05773"/>
    </source>
</evidence>
<keyword evidence="3" id="KW-1185">Reference proteome</keyword>
<protein>
    <recommendedName>
        <fullName evidence="1">RWD domain-containing protein</fullName>
    </recommendedName>
</protein>
<dbReference type="PANTHER" id="PTHR40237:SF1">
    <property type="entry name" value="LD44813P"/>
    <property type="match status" value="1"/>
</dbReference>
<dbReference type="PANTHER" id="PTHR40237">
    <property type="entry name" value="LD44813P"/>
    <property type="match status" value="1"/>
</dbReference>
<proteinExistence type="predicted"/>
<sequence>MADSSFLHAELKDLKTRCEKIVAGSTLVACVPQVVQVKISRTEFKELTAHFQFPTDYPSSPLTIELKSKPLDFKLLQGLEKVCTDEVKKYVTKQQVMPMLLFIRKFIDDNPLCVCRGEVAHIQKNLLEPGDALKLKQKTSQISLTICGGQYFIKMLFTVPDLYPLEKLGVECVDHNFPELFKQNFFGQCVEIARRCVEPPLRKNPKAPPFQPKPSLQEIADFLFTNCVKRYHKEPCPYCKNQALPTNSKASILLVIYDYHF</sequence>
<reference evidence="2" key="1">
    <citation type="submission" date="2020-06" db="EMBL/GenBank/DDBJ databases">
        <title>Draft genome of Bugula neritina, a colonial animal packing powerful symbionts and potential medicines.</title>
        <authorList>
            <person name="Rayko M."/>
        </authorList>
    </citation>
    <scope>NUCLEOTIDE SEQUENCE [LARGE SCALE GENOMIC DNA]</scope>
    <source>
        <strain evidence="2">Kwan_BN1</strain>
    </source>
</reference>
<evidence type="ECO:0000313" key="2">
    <source>
        <dbReference type="EMBL" id="KAF6016919.1"/>
    </source>
</evidence>
<dbReference type="OrthoDB" id="8062037at2759"/>
<name>A0A7J7ISL4_BUGNE</name>
<dbReference type="AlphaFoldDB" id="A0A7J7ISL4"/>
<dbReference type="InterPro" id="IPR016135">
    <property type="entry name" value="UBQ-conjugating_enzyme/RWD"/>
</dbReference>
<dbReference type="Pfam" id="PF05773">
    <property type="entry name" value="RWD"/>
    <property type="match status" value="1"/>
</dbReference>
<dbReference type="Gene3D" id="3.10.110.10">
    <property type="entry name" value="Ubiquitin Conjugating Enzyme"/>
    <property type="match status" value="1"/>
</dbReference>
<feature type="domain" description="RWD" evidence="1">
    <location>
        <begin position="38"/>
        <end position="103"/>
    </location>
</feature>
<dbReference type="SUPFAM" id="SSF54495">
    <property type="entry name" value="UBC-like"/>
    <property type="match status" value="1"/>
</dbReference>